<accession>A0A061D5J9</accession>
<dbReference type="GeneID" id="24564542"/>
<reference evidence="2" key="1">
    <citation type="submission" date="2014-06" db="EMBL/GenBank/DDBJ databases">
        <authorList>
            <person name="Aslett M."/>
            <person name="De Silva N."/>
        </authorList>
    </citation>
    <scope>NUCLEOTIDE SEQUENCE [LARGE SCALE GENOMIC DNA]</scope>
    <source>
        <strain evidence="2">Bond</strain>
    </source>
</reference>
<dbReference type="KEGG" id="bbig:BBBOND_0211460"/>
<proteinExistence type="predicted"/>
<keyword evidence="2" id="KW-1185">Reference proteome</keyword>
<gene>
    <name evidence="1" type="ORF">BBBOND_0211460</name>
</gene>
<dbReference type="EMBL" id="LK391708">
    <property type="protein sequence ID" value="CDR96001.1"/>
    <property type="molecule type" value="Genomic_DNA"/>
</dbReference>
<name>A0A061D5J9_BABBI</name>
<protein>
    <submittedName>
        <fullName evidence="1">Uncharacterized protein</fullName>
    </submittedName>
</protein>
<dbReference type="RefSeq" id="XP_012768187.1">
    <property type="nucleotide sequence ID" value="XM_012912733.1"/>
</dbReference>
<evidence type="ECO:0000313" key="2">
    <source>
        <dbReference type="Proteomes" id="UP000033188"/>
    </source>
</evidence>
<organism evidence="1 2">
    <name type="scientific">Babesia bigemina</name>
    <dbReference type="NCBI Taxonomy" id="5866"/>
    <lineage>
        <taxon>Eukaryota</taxon>
        <taxon>Sar</taxon>
        <taxon>Alveolata</taxon>
        <taxon>Apicomplexa</taxon>
        <taxon>Aconoidasida</taxon>
        <taxon>Piroplasmida</taxon>
        <taxon>Babesiidae</taxon>
        <taxon>Babesia</taxon>
    </lineage>
</organism>
<dbReference type="Proteomes" id="UP000033188">
    <property type="component" value="Chromosome 2"/>
</dbReference>
<evidence type="ECO:0000313" key="1">
    <source>
        <dbReference type="EMBL" id="CDR96001.1"/>
    </source>
</evidence>
<dbReference type="AlphaFoldDB" id="A0A061D5J9"/>
<dbReference type="VEuPathDB" id="PiroplasmaDB:BBBOND_0211460"/>
<sequence>MVHHSLHVSPKEFKETLDWVAAANDGLFSLYDLSHTVGDMFDSLPGMSVTNIGDEIANNLPDFLFSVVNFLDHIRNDAVYRMDYSRNANWMKDCDENPEKCAQTFIDAFPILFDGLQELKYKCSVSKANGGCSDESLGDPDSDLAHVFHMLGYDVSRELDVFKTGAEIAEEMDFVDEFKPTFHSMTVVMDSHPAFFEY</sequence>
<dbReference type="OrthoDB" id="10309716at2759"/>